<dbReference type="Gene3D" id="2.60.120.200">
    <property type="match status" value="1"/>
</dbReference>
<feature type="domain" description="GH16" evidence="2">
    <location>
        <begin position="18"/>
        <end position="282"/>
    </location>
</feature>
<proteinExistence type="predicted"/>
<dbReference type="PROSITE" id="PS51762">
    <property type="entry name" value="GH16_2"/>
    <property type="match status" value="1"/>
</dbReference>
<dbReference type="CDD" id="cd02181">
    <property type="entry name" value="GH16_fungal_Lam16A_glucanase"/>
    <property type="match status" value="1"/>
</dbReference>
<dbReference type="InterPro" id="IPR000757">
    <property type="entry name" value="Beta-glucanase-like"/>
</dbReference>
<dbReference type="InterPro" id="IPR050546">
    <property type="entry name" value="Glycosyl_Hydrlase_16"/>
</dbReference>
<dbReference type="Proteomes" id="UP000766486">
    <property type="component" value="Unassembled WGS sequence"/>
</dbReference>
<feature type="signal peptide" evidence="1">
    <location>
        <begin position="1"/>
        <end position="21"/>
    </location>
</feature>
<dbReference type="PANTHER" id="PTHR10963:SF24">
    <property type="entry name" value="GLYCOSIDASE C21B10.07-RELATED"/>
    <property type="match status" value="1"/>
</dbReference>
<accession>A0ABY6V202</accession>
<dbReference type="InterPro" id="IPR013320">
    <property type="entry name" value="ConA-like_dom_sf"/>
</dbReference>
<organism evidence="3 4">
    <name type="scientific">Bionectria ochroleuca</name>
    <name type="common">Gliocladium roseum</name>
    <dbReference type="NCBI Taxonomy" id="29856"/>
    <lineage>
        <taxon>Eukaryota</taxon>
        <taxon>Fungi</taxon>
        <taxon>Dikarya</taxon>
        <taxon>Ascomycota</taxon>
        <taxon>Pezizomycotina</taxon>
        <taxon>Sordariomycetes</taxon>
        <taxon>Hypocreomycetidae</taxon>
        <taxon>Hypocreales</taxon>
        <taxon>Bionectriaceae</taxon>
        <taxon>Clonostachys</taxon>
    </lineage>
</organism>
<gene>
    <name evidence="3" type="ORF">CLO192961_LOCUS441340</name>
</gene>
<dbReference type="EMBL" id="CABFNS010000928">
    <property type="protein sequence ID" value="VUC36425.1"/>
    <property type="molecule type" value="Genomic_DNA"/>
</dbReference>
<feature type="chain" id="PRO_5046093984" description="GH16 domain-containing protein" evidence="1">
    <location>
        <begin position="22"/>
        <end position="333"/>
    </location>
</feature>
<evidence type="ECO:0000259" key="2">
    <source>
        <dbReference type="PROSITE" id="PS51762"/>
    </source>
</evidence>
<dbReference type="Pfam" id="PF26113">
    <property type="entry name" value="GH16_XgeA"/>
    <property type="match status" value="1"/>
</dbReference>
<dbReference type="SUPFAM" id="SSF49899">
    <property type="entry name" value="Concanavalin A-like lectins/glucanases"/>
    <property type="match status" value="1"/>
</dbReference>
<name>A0ABY6V202_BIOOC</name>
<evidence type="ECO:0000313" key="4">
    <source>
        <dbReference type="Proteomes" id="UP000766486"/>
    </source>
</evidence>
<protein>
    <recommendedName>
        <fullName evidence="2">GH16 domain-containing protein</fullName>
    </recommendedName>
</protein>
<evidence type="ECO:0000256" key="1">
    <source>
        <dbReference type="SAM" id="SignalP"/>
    </source>
</evidence>
<reference evidence="3 4" key="1">
    <citation type="submission" date="2019-06" db="EMBL/GenBank/DDBJ databases">
        <authorList>
            <person name="Broberg M."/>
        </authorList>
    </citation>
    <scope>NUCLEOTIDE SEQUENCE [LARGE SCALE GENOMIC DNA]</scope>
</reference>
<keyword evidence="4" id="KW-1185">Reference proteome</keyword>
<dbReference type="PANTHER" id="PTHR10963">
    <property type="entry name" value="GLYCOSYL HYDROLASE-RELATED"/>
    <property type="match status" value="1"/>
</dbReference>
<comment type="caution">
    <text evidence="3">The sequence shown here is derived from an EMBL/GenBank/DDBJ whole genome shotgun (WGS) entry which is preliminary data.</text>
</comment>
<sequence>MLYSTTVKLALVAMVLGLSQAKYVLDANYDASNFFDEFNFFTDSDPTHGLVNYVDSATAQSLGLAAIKNGAVYMGADYEEKNPDGGRKSVRLATKKSWTHGLFIGDFAHMPAAVCGTWPAFWSTLEADWPNSGEIDIIEGVSTQEATAVTLHTSQGCTIDNEGTNPRTTLKGTDCGESDSYVGCSQQTANTENYGDGFNAIGGGVYAMEWKSDYISVWFFPRYNIPADITSGNPDPSTWYLPGAKFNGGSGCDIDSYFKQHNVIFTNTFCGDWAGAVWDQNAECSALASTCEDYVSNNPAASKDAYWLVNSVKVYTEQSNATRVTRASQSFMS</sequence>
<keyword evidence="1" id="KW-0732">Signal</keyword>
<evidence type="ECO:0000313" key="3">
    <source>
        <dbReference type="EMBL" id="VUC36425.1"/>
    </source>
</evidence>